<evidence type="ECO:0000313" key="3">
    <source>
        <dbReference type="WBParaSite" id="HPBE_0001793201-mRNA-1"/>
    </source>
</evidence>
<evidence type="ECO:0000313" key="2">
    <source>
        <dbReference type="Proteomes" id="UP000050761"/>
    </source>
</evidence>
<sequence length="246" mass="27940">MMNLDHLKADQKHFTPCGLNMIIDWMYGTQIEFSTEYLTDALAAAFALEVYEMVEAIEQAVLKYQKDPEAMVILLYHIDNFTPETKQQLLFAAAEQLAPISLSRPFLGLSSSIFKRIMKLAKAMLNRITIENLSYVEANTLHRMAIESGLETMAASIFSRYHVLSTSPVARRLFRDEAKVSASSRFVSEQNAIRLETVRFGSIPLDSTTNEMRIEITYQGPKEAAKEEAVKLFFDFEFDQPNVCVS</sequence>
<dbReference type="AlphaFoldDB" id="A0A3P8EMH1"/>
<reference evidence="1 2" key="1">
    <citation type="submission" date="2018-11" db="EMBL/GenBank/DDBJ databases">
        <authorList>
            <consortium name="Pathogen Informatics"/>
        </authorList>
    </citation>
    <scope>NUCLEOTIDE SEQUENCE [LARGE SCALE GENOMIC DNA]</scope>
</reference>
<reference evidence="3" key="2">
    <citation type="submission" date="2019-09" db="UniProtKB">
        <authorList>
            <consortium name="WormBaseParasite"/>
        </authorList>
    </citation>
    <scope>IDENTIFICATION</scope>
</reference>
<dbReference type="WBParaSite" id="HPBE_0001793201-mRNA-1">
    <property type="protein sequence ID" value="HPBE_0001793201-mRNA-1"/>
    <property type="gene ID" value="HPBE_0001793201"/>
</dbReference>
<accession>A0A3P8EMH1</accession>
<evidence type="ECO:0000313" key="1">
    <source>
        <dbReference type="EMBL" id="VDP10243.1"/>
    </source>
</evidence>
<keyword evidence="2" id="KW-1185">Reference proteome</keyword>
<dbReference type="EMBL" id="UZAH01030355">
    <property type="protein sequence ID" value="VDP10243.1"/>
    <property type="molecule type" value="Genomic_DNA"/>
</dbReference>
<organism evidence="1">
    <name type="scientific">Heligmosomoides polygyrus</name>
    <name type="common">Parasitic roundworm</name>
    <dbReference type="NCBI Taxonomy" id="6339"/>
    <lineage>
        <taxon>Eukaryota</taxon>
        <taxon>Metazoa</taxon>
        <taxon>Ecdysozoa</taxon>
        <taxon>Nematoda</taxon>
        <taxon>Chromadorea</taxon>
        <taxon>Rhabditida</taxon>
        <taxon>Rhabditina</taxon>
        <taxon>Rhabditomorpha</taxon>
        <taxon>Strongyloidea</taxon>
        <taxon>Heligmosomidae</taxon>
        <taxon>Heligmosomoides</taxon>
    </lineage>
</organism>
<name>A0A3P8EMH1_HELPZ</name>
<dbReference type="Proteomes" id="UP000050761">
    <property type="component" value="Unassembled WGS sequence"/>
</dbReference>
<dbReference type="OrthoDB" id="5831021at2759"/>
<gene>
    <name evidence="1" type="ORF">HPBE_LOCUS17931</name>
</gene>
<proteinExistence type="predicted"/>
<protein>
    <submittedName>
        <fullName evidence="3">BTB domain-containing protein</fullName>
    </submittedName>
</protein>